<dbReference type="OrthoDB" id="3536792at2"/>
<comment type="caution">
    <text evidence="1">The sequence shown here is derived from an EMBL/GenBank/DDBJ whole genome shotgun (WGS) entry which is preliminary data.</text>
</comment>
<protein>
    <submittedName>
        <fullName evidence="1">Uncharacterized protein</fullName>
    </submittedName>
</protein>
<dbReference type="AlphaFoldDB" id="A0A3D9SQL9"/>
<dbReference type="RefSeq" id="WP_116022381.1">
    <property type="nucleotide sequence ID" value="NZ_QTTT01000001.1"/>
</dbReference>
<gene>
    <name evidence="1" type="ORF">DFJ69_2239</name>
</gene>
<reference evidence="1 2" key="1">
    <citation type="submission" date="2018-08" db="EMBL/GenBank/DDBJ databases">
        <title>Sequencing the genomes of 1000 actinobacteria strains.</title>
        <authorList>
            <person name="Klenk H.-P."/>
        </authorList>
    </citation>
    <scope>NUCLEOTIDE SEQUENCE [LARGE SCALE GENOMIC DNA]</scope>
    <source>
        <strain evidence="1 2">DSM 43927</strain>
    </source>
</reference>
<name>A0A3D9SQL9_9ACTN</name>
<sequence length="93" mass="10432">METDVSLQLELLSTLSGALSEHGLRSRVRDDVNGLAVETDTPDVYLWVFVSFTGRFFTWNRGSHQHPIRDIPGAARRINTHVQGFHVLGGDEQ</sequence>
<dbReference type="EMBL" id="QTTT01000001">
    <property type="protein sequence ID" value="REE96790.1"/>
    <property type="molecule type" value="Genomic_DNA"/>
</dbReference>
<proteinExistence type="predicted"/>
<dbReference type="Proteomes" id="UP000256661">
    <property type="component" value="Unassembled WGS sequence"/>
</dbReference>
<keyword evidence="2" id="KW-1185">Reference proteome</keyword>
<accession>A0A3D9SQL9</accession>
<evidence type="ECO:0000313" key="2">
    <source>
        <dbReference type="Proteomes" id="UP000256661"/>
    </source>
</evidence>
<evidence type="ECO:0000313" key="1">
    <source>
        <dbReference type="EMBL" id="REE96790.1"/>
    </source>
</evidence>
<organism evidence="1 2">
    <name type="scientific">Thermomonospora umbrina</name>
    <dbReference type="NCBI Taxonomy" id="111806"/>
    <lineage>
        <taxon>Bacteria</taxon>
        <taxon>Bacillati</taxon>
        <taxon>Actinomycetota</taxon>
        <taxon>Actinomycetes</taxon>
        <taxon>Streptosporangiales</taxon>
        <taxon>Thermomonosporaceae</taxon>
        <taxon>Thermomonospora</taxon>
    </lineage>
</organism>